<reference evidence="3" key="1">
    <citation type="submission" date="2018-02" db="EMBL/GenBank/DDBJ databases">
        <authorList>
            <person name="Clavel T."/>
            <person name="Strowig T."/>
        </authorList>
    </citation>
    <scope>NUCLEOTIDE SEQUENCE [LARGE SCALE GENOMIC DNA]</scope>
    <source>
        <strain evidence="3">DSM 103720</strain>
    </source>
</reference>
<keyword evidence="1" id="KW-1133">Transmembrane helix</keyword>
<protein>
    <submittedName>
        <fullName evidence="2">Uncharacterized protein</fullName>
    </submittedName>
</protein>
<feature type="transmembrane region" description="Helical" evidence="1">
    <location>
        <begin position="38"/>
        <end position="58"/>
    </location>
</feature>
<keyword evidence="1" id="KW-0472">Membrane</keyword>
<keyword evidence="3" id="KW-1185">Reference proteome</keyword>
<dbReference type="EMBL" id="PUEC01000001">
    <property type="protein sequence ID" value="PWB04381.1"/>
    <property type="molecule type" value="Genomic_DNA"/>
</dbReference>
<dbReference type="RefSeq" id="WP_107030937.1">
    <property type="nucleotide sequence ID" value="NZ_CBFFZS010000004.1"/>
</dbReference>
<dbReference type="GeneID" id="82524770"/>
<evidence type="ECO:0000313" key="2">
    <source>
        <dbReference type="EMBL" id="PWB04381.1"/>
    </source>
</evidence>
<keyword evidence="1" id="KW-0812">Transmembrane</keyword>
<name>A0A2V1IN59_9BACT</name>
<gene>
    <name evidence="2" type="ORF">C5O23_00210</name>
</gene>
<evidence type="ECO:0000313" key="3">
    <source>
        <dbReference type="Proteomes" id="UP000244905"/>
    </source>
</evidence>
<evidence type="ECO:0000256" key="1">
    <source>
        <dbReference type="SAM" id="Phobius"/>
    </source>
</evidence>
<accession>A0A2V1IN59</accession>
<dbReference type="AlphaFoldDB" id="A0A2V1IN59"/>
<comment type="caution">
    <text evidence="2">The sequence shown here is derived from an EMBL/GenBank/DDBJ whole genome shotgun (WGS) entry which is preliminary data.</text>
</comment>
<organism evidence="2 3">
    <name type="scientific">Duncaniella muris</name>
    <dbReference type="NCBI Taxonomy" id="2094150"/>
    <lineage>
        <taxon>Bacteria</taxon>
        <taxon>Pseudomonadati</taxon>
        <taxon>Bacteroidota</taxon>
        <taxon>Bacteroidia</taxon>
        <taxon>Bacteroidales</taxon>
        <taxon>Muribaculaceae</taxon>
        <taxon>Duncaniella</taxon>
    </lineage>
</organism>
<proteinExistence type="predicted"/>
<dbReference type="Proteomes" id="UP000244905">
    <property type="component" value="Unassembled WGS sequence"/>
</dbReference>
<feature type="transmembrane region" description="Helical" evidence="1">
    <location>
        <begin position="7"/>
        <end position="26"/>
    </location>
</feature>
<sequence length="92" mass="10699">MNKTISVIRIAILFALGMVAFLLIFGEEQDANLLTWTFRFIVDKAVGFGTMFLIARLYKRWSKVDPWLIAYDKMCEEVMEKPNPMCIKDSED</sequence>